<dbReference type="Pfam" id="PF07847">
    <property type="entry name" value="PCO_ADO"/>
    <property type="match status" value="1"/>
</dbReference>
<evidence type="ECO:0000256" key="3">
    <source>
        <dbReference type="ARBA" id="ARBA00013133"/>
    </source>
</evidence>
<evidence type="ECO:0000256" key="7">
    <source>
        <dbReference type="ARBA" id="ARBA00024284"/>
    </source>
</evidence>
<evidence type="ECO:0000256" key="6">
    <source>
        <dbReference type="ARBA" id="ARBA00023004"/>
    </source>
</evidence>
<evidence type="ECO:0000313" key="8">
    <source>
        <dbReference type="EMBL" id="KAK4427763.1"/>
    </source>
</evidence>
<dbReference type="PANTHER" id="PTHR22966:SF1">
    <property type="entry name" value="PLANT CYSTEINE OXIDASE 1"/>
    <property type="match status" value="1"/>
</dbReference>
<dbReference type="Proteomes" id="UP001293254">
    <property type="component" value="Unassembled WGS sequence"/>
</dbReference>
<evidence type="ECO:0000256" key="4">
    <source>
        <dbReference type="ARBA" id="ARBA00022723"/>
    </source>
</evidence>
<keyword evidence="4" id="KW-0479">Metal-binding</keyword>
<dbReference type="PANTHER" id="PTHR22966">
    <property type="entry name" value="2-AMINOETHANETHIOL DIOXYGENASE"/>
    <property type="match status" value="1"/>
</dbReference>
<reference evidence="8" key="1">
    <citation type="submission" date="2020-06" db="EMBL/GenBank/DDBJ databases">
        <authorList>
            <person name="Li T."/>
            <person name="Hu X."/>
            <person name="Zhang T."/>
            <person name="Song X."/>
            <person name="Zhang H."/>
            <person name="Dai N."/>
            <person name="Sheng W."/>
            <person name="Hou X."/>
            <person name="Wei L."/>
        </authorList>
    </citation>
    <scope>NUCLEOTIDE SEQUENCE</scope>
    <source>
        <strain evidence="8">3651</strain>
        <tissue evidence="8">Leaf</tissue>
    </source>
</reference>
<keyword evidence="9" id="KW-1185">Reference proteome</keyword>
<dbReference type="AlphaFoldDB" id="A0AAE1YCT7"/>
<evidence type="ECO:0000313" key="9">
    <source>
        <dbReference type="Proteomes" id="UP001293254"/>
    </source>
</evidence>
<keyword evidence="6" id="KW-0408">Iron</keyword>
<protein>
    <recommendedName>
        <fullName evidence="3">cysteine dioxygenase</fullName>
        <ecNumber evidence="3">1.13.11.20</ecNumber>
    </recommendedName>
</protein>
<accession>A0AAE1YCT7</accession>
<comment type="similarity">
    <text evidence="2">Belongs to the cysteine dioxygenase family.</text>
</comment>
<proteinExistence type="inferred from homology"/>
<dbReference type="GO" id="GO:0017172">
    <property type="term" value="F:cysteine dioxygenase activity"/>
    <property type="evidence" value="ECO:0007669"/>
    <property type="project" value="UniProtKB-EC"/>
</dbReference>
<evidence type="ECO:0000256" key="1">
    <source>
        <dbReference type="ARBA" id="ARBA00001954"/>
    </source>
</evidence>
<feature type="non-terminal residue" evidence="8">
    <location>
        <position position="125"/>
    </location>
</feature>
<organism evidence="8 9">
    <name type="scientific">Sesamum alatum</name>
    <dbReference type="NCBI Taxonomy" id="300844"/>
    <lineage>
        <taxon>Eukaryota</taxon>
        <taxon>Viridiplantae</taxon>
        <taxon>Streptophyta</taxon>
        <taxon>Embryophyta</taxon>
        <taxon>Tracheophyta</taxon>
        <taxon>Spermatophyta</taxon>
        <taxon>Magnoliopsida</taxon>
        <taxon>eudicotyledons</taxon>
        <taxon>Gunneridae</taxon>
        <taxon>Pentapetalae</taxon>
        <taxon>asterids</taxon>
        <taxon>lamiids</taxon>
        <taxon>Lamiales</taxon>
        <taxon>Pedaliaceae</taxon>
        <taxon>Sesamum</taxon>
    </lineage>
</organism>
<keyword evidence="5" id="KW-0560">Oxidoreductase</keyword>
<evidence type="ECO:0000256" key="5">
    <source>
        <dbReference type="ARBA" id="ARBA00023002"/>
    </source>
</evidence>
<comment type="catalytic activity">
    <reaction evidence="7">
        <text>L-cysteine + O2 = 3-sulfino-L-alanine + H(+)</text>
        <dbReference type="Rhea" id="RHEA:20441"/>
        <dbReference type="ChEBI" id="CHEBI:15378"/>
        <dbReference type="ChEBI" id="CHEBI:15379"/>
        <dbReference type="ChEBI" id="CHEBI:35235"/>
        <dbReference type="ChEBI" id="CHEBI:61085"/>
        <dbReference type="EC" id="1.13.11.20"/>
    </reaction>
    <physiologicalReaction direction="left-to-right" evidence="7">
        <dbReference type="Rhea" id="RHEA:20442"/>
    </physiologicalReaction>
</comment>
<evidence type="ECO:0000256" key="2">
    <source>
        <dbReference type="ARBA" id="ARBA00006622"/>
    </source>
</evidence>
<comment type="cofactor">
    <cofactor evidence="1">
        <name>Fe(2+)</name>
        <dbReference type="ChEBI" id="CHEBI:29033"/>
    </cofactor>
</comment>
<dbReference type="GO" id="GO:0046872">
    <property type="term" value="F:metal ion binding"/>
    <property type="evidence" value="ECO:0007669"/>
    <property type="project" value="UniProtKB-KW"/>
</dbReference>
<dbReference type="InterPro" id="IPR012864">
    <property type="entry name" value="PCO/ADO"/>
</dbReference>
<reference evidence="8" key="2">
    <citation type="journal article" date="2024" name="Plant">
        <title>Genomic evolution and insights into agronomic trait innovations of Sesamum species.</title>
        <authorList>
            <person name="Miao H."/>
            <person name="Wang L."/>
            <person name="Qu L."/>
            <person name="Liu H."/>
            <person name="Sun Y."/>
            <person name="Le M."/>
            <person name="Wang Q."/>
            <person name="Wei S."/>
            <person name="Zheng Y."/>
            <person name="Lin W."/>
            <person name="Duan Y."/>
            <person name="Cao H."/>
            <person name="Xiong S."/>
            <person name="Wang X."/>
            <person name="Wei L."/>
            <person name="Li C."/>
            <person name="Ma Q."/>
            <person name="Ju M."/>
            <person name="Zhao R."/>
            <person name="Li G."/>
            <person name="Mu C."/>
            <person name="Tian Q."/>
            <person name="Mei H."/>
            <person name="Zhang T."/>
            <person name="Gao T."/>
            <person name="Zhang H."/>
        </authorList>
    </citation>
    <scope>NUCLEOTIDE SEQUENCE</scope>
    <source>
        <strain evidence="8">3651</strain>
    </source>
</reference>
<sequence>MQVGIEQSGRNEFKKIKLRQRKLSPVQRLYETCKEVFADCGPGIVPSPEKVEKLAAVLAQLDVGLPPTAADCGNMHCFTARTACSVLDVLGPPYAIAIVSTTMITRLASFQLKTCPRWPREEGGG</sequence>
<comment type="caution">
    <text evidence="8">The sequence shown here is derived from an EMBL/GenBank/DDBJ whole genome shotgun (WGS) entry which is preliminary data.</text>
</comment>
<dbReference type="EMBL" id="JACGWO010000005">
    <property type="protein sequence ID" value="KAK4427763.1"/>
    <property type="molecule type" value="Genomic_DNA"/>
</dbReference>
<dbReference type="EC" id="1.13.11.20" evidence="3"/>
<name>A0AAE1YCT7_9LAMI</name>
<gene>
    <name evidence="8" type="ORF">Salat_1545300</name>
</gene>